<organism evidence="19 20">
    <name type="scientific">Spirodela intermedia</name>
    <name type="common">Intermediate duckweed</name>
    <dbReference type="NCBI Taxonomy" id="51605"/>
    <lineage>
        <taxon>Eukaryota</taxon>
        <taxon>Viridiplantae</taxon>
        <taxon>Streptophyta</taxon>
        <taxon>Embryophyta</taxon>
        <taxon>Tracheophyta</taxon>
        <taxon>Spermatophyta</taxon>
        <taxon>Magnoliopsida</taxon>
        <taxon>Liliopsida</taxon>
        <taxon>Araceae</taxon>
        <taxon>Lemnoideae</taxon>
        <taxon>Spirodela</taxon>
    </lineage>
</organism>
<dbReference type="GO" id="GO:0016567">
    <property type="term" value="P:protein ubiquitination"/>
    <property type="evidence" value="ECO:0007669"/>
    <property type="project" value="UniProtKB-UniPathway"/>
</dbReference>
<evidence type="ECO:0000256" key="3">
    <source>
        <dbReference type="ARBA" id="ARBA00004906"/>
    </source>
</evidence>
<feature type="domain" description="RING-type" evidence="18">
    <location>
        <begin position="162"/>
        <end position="204"/>
    </location>
</feature>
<evidence type="ECO:0000256" key="11">
    <source>
        <dbReference type="ARBA" id="ARBA00022833"/>
    </source>
</evidence>
<evidence type="ECO:0000256" key="15">
    <source>
        <dbReference type="PROSITE-ProRule" id="PRU00175"/>
    </source>
</evidence>
<keyword evidence="12 17" id="KW-1133">Transmembrane helix</keyword>
<evidence type="ECO:0000256" key="6">
    <source>
        <dbReference type="ARBA" id="ARBA00022692"/>
    </source>
</evidence>
<dbReference type="EC" id="2.3.2.27" evidence="4"/>
<evidence type="ECO:0000256" key="12">
    <source>
        <dbReference type="ARBA" id="ARBA00022989"/>
    </source>
</evidence>
<evidence type="ECO:0000256" key="8">
    <source>
        <dbReference type="ARBA" id="ARBA00022729"/>
    </source>
</evidence>
<evidence type="ECO:0000256" key="7">
    <source>
        <dbReference type="ARBA" id="ARBA00022723"/>
    </source>
</evidence>
<dbReference type="SMART" id="SM00184">
    <property type="entry name" value="RING"/>
    <property type="match status" value="1"/>
</dbReference>
<evidence type="ECO:0000256" key="9">
    <source>
        <dbReference type="ARBA" id="ARBA00022771"/>
    </source>
</evidence>
<keyword evidence="10" id="KW-0833">Ubl conjugation pathway</keyword>
<dbReference type="InterPro" id="IPR044600">
    <property type="entry name" value="ATL1/ATL16-like"/>
</dbReference>
<evidence type="ECO:0000256" key="5">
    <source>
        <dbReference type="ARBA" id="ARBA00022679"/>
    </source>
</evidence>
<evidence type="ECO:0000256" key="4">
    <source>
        <dbReference type="ARBA" id="ARBA00012483"/>
    </source>
</evidence>
<keyword evidence="7" id="KW-0479">Metal-binding</keyword>
<dbReference type="SUPFAM" id="SSF57850">
    <property type="entry name" value="RING/U-box"/>
    <property type="match status" value="1"/>
</dbReference>
<evidence type="ECO:0000256" key="14">
    <source>
        <dbReference type="ARBA" id="ARBA00024209"/>
    </source>
</evidence>
<keyword evidence="5" id="KW-0808">Transferase</keyword>
<dbReference type="EMBL" id="LR746271">
    <property type="protein sequence ID" value="CAA7400945.1"/>
    <property type="molecule type" value="Genomic_DNA"/>
</dbReference>
<evidence type="ECO:0000256" key="17">
    <source>
        <dbReference type="SAM" id="Phobius"/>
    </source>
</evidence>
<dbReference type="AlphaFoldDB" id="A0A7I8KVA2"/>
<accession>A0A7I8KVA2</accession>
<protein>
    <recommendedName>
        <fullName evidence="4">RING-type E3 ubiquitin transferase</fullName>
        <ecNumber evidence="4">2.3.2.27</ecNumber>
    </recommendedName>
</protein>
<evidence type="ECO:0000256" key="2">
    <source>
        <dbReference type="ARBA" id="ARBA00004167"/>
    </source>
</evidence>
<keyword evidence="11" id="KW-0862">Zinc</keyword>
<keyword evidence="6 17" id="KW-0812">Transmembrane</keyword>
<dbReference type="InterPro" id="IPR013083">
    <property type="entry name" value="Znf_RING/FYVE/PHD"/>
</dbReference>
<keyword evidence="13 17" id="KW-0472">Membrane</keyword>
<reference evidence="19" key="1">
    <citation type="submission" date="2020-02" db="EMBL/GenBank/DDBJ databases">
        <authorList>
            <person name="Scholz U."/>
            <person name="Mascher M."/>
            <person name="Fiebig A."/>
        </authorList>
    </citation>
    <scope>NUCLEOTIDE SEQUENCE</scope>
</reference>
<dbReference type="Proteomes" id="UP000663760">
    <property type="component" value="Chromosome 8"/>
</dbReference>
<keyword evidence="20" id="KW-1185">Reference proteome</keyword>
<dbReference type="InterPro" id="IPR001841">
    <property type="entry name" value="Znf_RING"/>
</dbReference>
<keyword evidence="8" id="KW-0732">Signal</keyword>
<dbReference type="Gene3D" id="3.30.40.10">
    <property type="entry name" value="Zinc/RING finger domain, C3HC4 (zinc finger)"/>
    <property type="match status" value="1"/>
</dbReference>
<proteinExistence type="inferred from homology"/>
<evidence type="ECO:0000256" key="1">
    <source>
        <dbReference type="ARBA" id="ARBA00000900"/>
    </source>
</evidence>
<comment type="subcellular location">
    <subcellularLocation>
        <location evidence="2">Membrane</location>
        <topology evidence="2">Single-pass membrane protein</topology>
    </subcellularLocation>
</comment>
<dbReference type="GO" id="GO:0061630">
    <property type="term" value="F:ubiquitin protein ligase activity"/>
    <property type="evidence" value="ECO:0007669"/>
    <property type="project" value="UniProtKB-EC"/>
</dbReference>
<gene>
    <name evidence="19" type="ORF">SI8410_08011623</name>
</gene>
<comment type="catalytic activity">
    <reaction evidence="1">
        <text>S-ubiquitinyl-[E2 ubiquitin-conjugating enzyme]-L-cysteine + [acceptor protein]-L-lysine = [E2 ubiquitin-conjugating enzyme]-L-cysteine + N(6)-ubiquitinyl-[acceptor protein]-L-lysine.</text>
        <dbReference type="EC" id="2.3.2.27"/>
    </reaction>
</comment>
<dbReference type="GO" id="GO:0008270">
    <property type="term" value="F:zinc ion binding"/>
    <property type="evidence" value="ECO:0007669"/>
    <property type="project" value="UniProtKB-KW"/>
</dbReference>
<dbReference type="FunFam" id="3.30.40.10:FF:000285">
    <property type="entry name" value="RING-H2 finger protein ATL43"/>
    <property type="match status" value="1"/>
</dbReference>
<name>A0A7I8KVA2_SPIIN</name>
<dbReference type="OrthoDB" id="9984778at2759"/>
<evidence type="ECO:0000256" key="13">
    <source>
        <dbReference type="ARBA" id="ARBA00023136"/>
    </source>
</evidence>
<evidence type="ECO:0000313" key="19">
    <source>
        <dbReference type="EMBL" id="CAA7400945.1"/>
    </source>
</evidence>
<dbReference type="PROSITE" id="PS50089">
    <property type="entry name" value="ZF_RING_2"/>
    <property type="match status" value="1"/>
</dbReference>
<feature type="region of interest" description="Disordered" evidence="16">
    <location>
        <begin position="239"/>
        <end position="283"/>
    </location>
</feature>
<keyword evidence="9 15" id="KW-0863">Zinc-finger</keyword>
<dbReference type="UniPathway" id="UPA00143"/>
<dbReference type="CDD" id="cd16461">
    <property type="entry name" value="RING-H2_EL5-like"/>
    <property type="match status" value="1"/>
</dbReference>
<dbReference type="PANTHER" id="PTHR46913:SF19">
    <property type="entry name" value="RING-TYPE E3 UBIQUITIN TRANSFERASE"/>
    <property type="match status" value="1"/>
</dbReference>
<feature type="transmembrane region" description="Helical" evidence="17">
    <location>
        <begin position="60"/>
        <end position="82"/>
    </location>
</feature>
<dbReference type="GO" id="GO:0016020">
    <property type="term" value="C:membrane"/>
    <property type="evidence" value="ECO:0007669"/>
    <property type="project" value="UniProtKB-SubCell"/>
</dbReference>
<evidence type="ECO:0000256" key="16">
    <source>
        <dbReference type="SAM" id="MobiDB-lite"/>
    </source>
</evidence>
<evidence type="ECO:0000256" key="10">
    <source>
        <dbReference type="ARBA" id="ARBA00022786"/>
    </source>
</evidence>
<comment type="similarity">
    <text evidence="14">Belongs to the RING-type zinc finger family. ATL subfamily.</text>
</comment>
<comment type="pathway">
    <text evidence="3">Protein modification; protein ubiquitination.</text>
</comment>
<evidence type="ECO:0000313" key="20">
    <source>
        <dbReference type="Proteomes" id="UP000663760"/>
    </source>
</evidence>
<dbReference type="PANTHER" id="PTHR46913">
    <property type="entry name" value="RING-H2 FINGER PROTEIN ATL16"/>
    <property type="match status" value="1"/>
</dbReference>
<evidence type="ECO:0000259" key="18">
    <source>
        <dbReference type="PROSITE" id="PS50089"/>
    </source>
</evidence>
<dbReference type="Pfam" id="PF13639">
    <property type="entry name" value="zf-RING_2"/>
    <property type="match status" value="1"/>
</dbReference>
<sequence>MDLYPRIVKESTTISICLFCFAPGSPPALSPEATDYVAPPSSSSKSTLVRLPGNSHLRSIVTAVVGAGLAVCFLLIAIHVVLRHFSRRRRGGVGATAAPPHQAPAPAEGGVGLRQDLLVGIGGEEPYHVWYIKTVGLDEMTIEAISVFPYKKGEGLVDGSDCAVCLGEFQEGEMLRLLPKCSHAFHIPCIDTWLRSHVNCPLCRAPIVAPPQNPTPPILDPGTGSRSLTAAAVDQGGLEAGGRADSRESGMTLSQTASDERSAEVQPSAVLPPAPRGDSFSSEESESEICVAIDLGNGGIIDAAPPCAVSKEGSGDLELQPVRRSVSMDSALASLLLRMRLAGSRR</sequence>